<name>A0A6A5U874_9PLEO</name>
<keyword evidence="3 7" id="KW-0812">Transmembrane</keyword>
<evidence type="ECO:0000256" key="6">
    <source>
        <dbReference type="SAM" id="MobiDB-lite"/>
    </source>
</evidence>
<dbReference type="EMBL" id="ML976983">
    <property type="protein sequence ID" value="KAF1960179.1"/>
    <property type="molecule type" value="Genomic_DNA"/>
</dbReference>
<evidence type="ECO:0000256" key="4">
    <source>
        <dbReference type="ARBA" id="ARBA00022989"/>
    </source>
</evidence>
<evidence type="ECO:0000313" key="10">
    <source>
        <dbReference type="Proteomes" id="UP000800035"/>
    </source>
</evidence>
<dbReference type="Pfam" id="PF09359">
    <property type="entry name" value="VTC"/>
    <property type="match status" value="1"/>
</dbReference>
<dbReference type="GO" id="GO:0033254">
    <property type="term" value="C:vacuolar transporter chaperone complex"/>
    <property type="evidence" value="ECO:0007669"/>
    <property type="project" value="TreeGrafter"/>
</dbReference>
<comment type="subcellular location">
    <subcellularLocation>
        <location evidence="1">Vacuole membrane</location>
        <topology evidence="1">Multi-pass membrane protein</topology>
    </subcellularLocation>
</comment>
<dbReference type="GO" id="GO:0016237">
    <property type="term" value="P:microautophagy"/>
    <property type="evidence" value="ECO:0007669"/>
    <property type="project" value="TreeGrafter"/>
</dbReference>
<organism evidence="9 10">
    <name type="scientific">Byssothecium circinans</name>
    <dbReference type="NCBI Taxonomy" id="147558"/>
    <lineage>
        <taxon>Eukaryota</taxon>
        <taxon>Fungi</taxon>
        <taxon>Dikarya</taxon>
        <taxon>Ascomycota</taxon>
        <taxon>Pezizomycotina</taxon>
        <taxon>Dothideomycetes</taxon>
        <taxon>Pleosporomycetidae</taxon>
        <taxon>Pleosporales</taxon>
        <taxon>Massarineae</taxon>
        <taxon>Massarinaceae</taxon>
        <taxon>Byssothecium</taxon>
    </lineage>
</organism>
<evidence type="ECO:0000256" key="1">
    <source>
        <dbReference type="ARBA" id="ARBA00004128"/>
    </source>
</evidence>
<keyword evidence="2" id="KW-0926">Vacuole</keyword>
<dbReference type="InterPro" id="IPR042267">
    <property type="entry name" value="VTC_sf"/>
</dbReference>
<keyword evidence="10" id="KW-1185">Reference proteome</keyword>
<evidence type="ECO:0000256" key="5">
    <source>
        <dbReference type="ARBA" id="ARBA00023136"/>
    </source>
</evidence>
<sequence>MKYGDTLRRRSPEWAHFNIDYDYLKDLIKHQTSTGTRKAVSIPGQGATSEKAFGDTFYHALKAQHDRIYLFIRSKSGEIERRLEHIDKSIGQLQSRRDSQGRLPACTIERFAKIDADVTRAGEEIRSLSRFQIAQRTGFRKILKKYKRWTNDRELERRFQHEVTGSPESFYQLDLGHVLDQYISVLGALRAAFEAPATNGRITTGGYASSPSLRVSQLIQNGTNLDFDLALSLTPLGDQGSKATYWIHKDHILEVEVLLLHYMRLFSGRNTLTTGNSSKSTLGHPPSSPNLDKHLSNEDPIGLVVLDHPGSYAIKQNASTIGASEETTGTLQVKAVGGARWTSSSDATITVNVEAQASDDVVTAQLKRKELPSFLGVSAPFNTRQDSGLQEHEVEGEDQLHRNNIQIVQRWLSEHHEVKPIAGLCSKRTRFVGLHNNNSGGMWAFLDRDVFTKASLPQDLGSDDWLAEARNGSTAFPHAVLQIRREGTHSAALIQTLDCSHLLERVRGFSLEAHAVWTCCRPEVMAPPIWMPLLDQDIRKLPPAIKRQKRKDSSVHGSITHVSPPQASISATSPTDGFSTPYTPRGETSATSAPDFVDPPPLQAFRKKRKPYADYPPPIQAETEVQGYWNEYDNPASEDEGYYIYIDPSESNDYPGQKFFEACAAKVRWLFGMREVPDEVSGYDSSDSSDDEAVVDERSAVASRGYGTFGGPNRTASQEGYFSSLFRTIRNPQREFLLRRETEHERRSLLTELQVRQHKTEMAKLRFYSTCLLMATVINAIITTMTATSRRKERGVVAMVILFGTIFNVLLCGIALVSMKTRHESLGWVHQGIVGVAVGANFVIGALLVRWVFGGV</sequence>
<evidence type="ECO:0000256" key="7">
    <source>
        <dbReference type="SAM" id="Phobius"/>
    </source>
</evidence>
<feature type="region of interest" description="Disordered" evidence="6">
    <location>
        <begin position="545"/>
        <end position="603"/>
    </location>
</feature>
<feature type="domain" description="SPX" evidence="8">
    <location>
        <begin position="1"/>
        <end position="160"/>
    </location>
</feature>
<feature type="transmembrane region" description="Helical" evidence="7">
    <location>
        <begin position="765"/>
        <end position="784"/>
    </location>
</feature>
<dbReference type="PROSITE" id="PS51382">
    <property type="entry name" value="SPX"/>
    <property type="match status" value="1"/>
</dbReference>
<evidence type="ECO:0000259" key="8">
    <source>
        <dbReference type="PROSITE" id="PS51382"/>
    </source>
</evidence>
<feature type="transmembrane region" description="Helical" evidence="7">
    <location>
        <begin position="796"/>
        <end position="816"/>
    </location>
</feature>
<dbReference type="CDD" id="cd14474">
    <property type="entry name" value="SPX_YDR089W"/>
    <property type="match status" value="1"/>
</dbReference>
<proteinExistence type="predicted"/>
<dbReference type="OrthoDB" id="5588846at2759"/>
<accession>A0A6A5U874</accession>
<dbReference type="GO" id="GO:0042144">
    <property type="term" value="P:vacuole fusion, non-autophagic"/>
    <property type="evidence" value="ECO:0007669"/>
    <property type="project" value="TreeGrafter"/>
</dbReference>
<dbReference type="AlphaFoldDB" id="A0A6A5U874"/>
<reference evidence="9" key="1">
    <citation type="journal article" date="2020" name="Stud. Mycol.">
        <title>101 Dothideomycetes genomes: a test case for predicting lifestyles and emergence of pathogens.</title>
        <authorList>
            <person name="Haridas S."/>
            <person name="Albert R."/>
            <person name="Binder M."/>
            <person name="Bloem J."/>
            <person name="Labutti K."/>
            <person name="Salamov A."/>
            <person name="Andreopoulos B."/>
            <person name="Baker S."/>
            <person name="Barry K."/>
            <person name="Bills G."/>
            <person name="Bluhm B."/>
            <person name="Cannon C."/>
            <person name="Castanera R."/>
            <person name="Culley D."/>
            <person name="Daum C."/>
            <person name="Ezra D."/>
            <person name="Gonzalez J."/>
            <person name="Henrissat B."/>
            <person name="Kuo A."/>
            <person name="Liang C."/>
            <person name="Lipzen A."/>
            <person name="Lutzoni F."/>
            <person name="Magnuson J."/>
            <person name="Mondo S."/>
            <person name="Nolan M."/>
            <person name="Ohm R."/>
            <person name="Pangilinan J."/>
            <person name="Park H.-J."/>
            <person name="Ramirez L."/>
            <person name="Alfaro M."/>
            <person name="Sun H."/>
            <person name="Tritt A."/>
            <person name="Yoshinaga Y."/>
            <person name="Zwiers L.-H."/>
            <person name="Turgeon B."/>
            <person name="Goodwin S."/>
            <person name="Spatafora J."/>
            <person name="Crous P."/>
            <person name="Grigoriev I."/>
        </authorList>
    </citation>
    <scope>NUCLEOTIDE SEQUENCE</scope>
    <source>
        <strain evidence="9">CBS 675.92</strain>
    </source>
</reference>
<dbReference type="GO" id="GO:0000329">
    <property type="term" value="C:fungal-type vacuole membrane"/>
    <property type="evidence" value="ECO:0007669"/>
    <property type="project" value="TreeGrafter"/>
</dbReference>
<dbReference type="InterPro" id="IPR051572">
    <property type="entry name" value="VTC_Complex_Subunit"/>
</dbReference>
<feature type="transmembrane region" description="Helical" evidence="7">
    <location>
        <begin position="828"/>
        <end position="853"/>
    </location>
</feature>
<dbReference type="GO" id="GO:0006799">
    <property type="term" value="P:polyphosphate biosynthetic process"/>
    <property type="evidence" value="ECO:0007669"/>
    <property type="project" value="UniProtKB-ARBA"/>
</dbReference>
<evidence type="ECO:0000256" key="2">
    <source>
        <dbReference type="ARBA" id="ARBA00022554"/>
    </source>
</evidence>
<evidence type="ECO:0000256" key="3">
    <source>
        <dbReference type="ARBA" id="ARBA00022692"/>
    </source>
</evidence>
<dbReference type="PANTHER" id="PTHR46140:SF1">
    <property type="entry name" value="VACUOLAR TRANSPORTER CHAPERONE COMPLEX SUBUNIT 4-RELATED"/>
    <property type="match status" value="1"/>
</dbReference>
<gene>
    <name evidence="9" type="ORF">CC80DRAFT_513822</name>
</gene>
<feature type="compositionally biased region" description="Polar residues" evidence="6">
    <location>
        <begin position="555"/>
        <end position="592"/>
    </location>
</feature>
<dbReference type="InterPro" id="IPR018966">
    <property type="entry name" value="VTC_domain"/>
</dbReference>
<keyword evidence="4 7" id="KW-1133">Transmembrane helix</keyword>
<dbReference type="Gene3D" id="3.20.100.30">
    <property type="entry name" value="VTC, catalytic tunnel domain"/>
    <property type="match status" value="1"/>
</dbReference>
<dbReference type="Proteomes" id="UP000800035">
    <property type="component" value="Unassembled WGS sequence"/>
</dbReference>
<evidence type="ECO:0000313" key="9">
    <source>
        <dbReference type="EMBL" id="KAF1960179.1"/>
    </source>
</evidence>
<dbReference type="PANTHER" id="PTHR46140">
    <property type="entry name" value="VACUOLAR TRANSPORTER CHAPERONE 1-RELATED"/>
    <property type="match status" value="1"/>
</dbReference>
<dbReference type="GO" id="GO:0007034">
    <property type="term" value="P:vacuolar transport"/>
    <property type="evidence" value="ECO:0007669"/>
    <property type="project" value="TreeGrafter"/>
</dbReference>
<keyword evidence="5 7" id="KW-0472">Membrane</keyword>
<dbReference type="InterPro" id="IPR004331">
    <property type="entry name" value="SPX_dom"/>
</dbReference>
<protein>
    <recommendedName>
        <fullName evidence="8">SPX domain-containing protein</fullName>
    </recommendedName>
</protein>
<feature type="region of interest" description="Disordered" evidence="6">
    <location>
        <begin position="274"/>
        <end position="296"/>
    </location>
</feature>